<reference evidence="3" key="1">
    <citation type="journal article" date="2023" name="Mol. Phylogenet. Evol.">
        <title>Genome-scale phylogeny and comparative genomics of the fungal order Sordariales.</title>
        <authorList>
            <person name="Hensen N."/>
            <person name="Bonometti L."/>
            <person name="Westerberg I."/>
            <person name="Brannstrom I.O."/>
            <person name="Guillou S."/>
            <person name="Cros-Aarteil S."/>
            <person name="Calhoun S."/>
            <person name="Haridas S."/>
            <person name="Kuo A."/>
            <person name="Mondo S."/>
            <person name="Pangilinan J."/>
            <person name="Riley R."/>
            <person name="LaButti K."/>
            <person name="Andreopoulos B."/>
            <person name="Lipzen A."/>
            <person name="Chen C."/>
            <person name="Yan M."/>
            <person name="Daum C."/>
            <person name="Ng V."/>
            <person name="Clum A."/>
            <person name="Steindorff A."/>
            <person name="Ohm R.A."/>
            <person name="Martin F."/>
            <person name="Silar P."/>
            <person name="Natvig D.O."/>
            <person name="Lalanne C."/>
            <person name="Gautier V."/>
            <person name="Ament-Velasquez S.L."/>
            <person name="Kruys A."/>
            <person name="Hutchinson M.I."/>
            <person name="Powell A.J."/>
            <person name="Barry K."/>
            <person name="Miller A.N."/>
            <person name="Grigoriev I.V."/>
            <person name="Debuchy R."/>
            <person name="Gladieux P."/>
            <person name="Hiltunen Thoren M."/>
            <person name="Johannesson H."/>
        </authorList>
    </citation>
    <scope>NUCLEOTIDE SEQUENCE</scope>
    <source>
        <strain evidence="3">CBS 955.72</strain>
    </source>
</reference>
<dbReference type="GO" id="GO:0005525">
    <property type="term" value="F:GTP binding"/>
    <property type="evidence" value="ECO:0007669"/>
    <property type="project" value="InterPro"/>
</dbReference>
<feature type="domain" description="G" evidence="2">
    <location>
        <begin position="28"/>
        <end position="118"/>
    </location>
</feature>
<keyword evidence="3" id="KW-0378">Hydrolase</keyword>
<dbReference type="AlphaFoldDB" id="A0AAJ0HEF2"/>
<reference evidence="3" key="2">
    <citation type="submission" date="2023-06" db="EMBL/GenBank/DDBJ databases">
        <authorList>
            <consortium name="Lawrence Berkeley National Laboratory"/>
            <person name="Haridas S."/>
            <person name="Hensen N."/>
            <person name="Bonometti L."/>
            <person name="Westerberg I."/>
            <person name="Brannstrom I.O."/>
            <person name="Guillou S."/>
            <person name="Cros-Aarteil S."/>
            <person name="Calhoun S."/>
            <person name="Kuo A."/>
            <person name="Mondo S."/>
            <person name="Pangilinan J."/>
            <person name="Riley R."/>
            <person name="Labutti K."/>
            <person name="Andreopoulos B."/>
            <person name="Lipzen A."/>
            <person name="Chen C."/>
            <person name="Yanf M."/>
            <person name="Daum C."/>
            <person name="Ng V."/>
            <person name="Clum A."/>
            <person name="Steindorff A."/>
            <person name="Ohm R."/>
            <person name="Martin F."/>
            <person name="Silar P."/>
            <person name="Natvig D."/>
            <person name="Lalanne C."/>
            <person name="Gautier V."/>
            <person name="Ament-Velasquez S.L."/>
            <person name="Kruys A."/>
            <person name="Hutchinson M.I."/>
            <person name="Powell A.J."/>
            <person name="Barry K."/>
            <person name="Miller A.N."/>
            <person name="Grigoriev I.V."/>
            <person name="Debuchy R."/>
            <person name="Gladieux P."/>
            <person name="Thoren M.H."/>
            <person name="Johannesson H."/>
        </authorList>
    </citation>
    <scope>NUCLEOTIDE SEQUENCE</scope>
    <source>
        <strain evidence="3">CBS 955.72</strain>
    </source>
</reference>
<protein>
    <submittedName>
        <fullName evidence="3">P-loop containing nucleoside triphosphate hydrolase protein</fullName>
    </submittedName>
</protein>
<keyword evidence="4" id="KW-1185">Reference proteome</keyword>
<name>A0AAJ0HEF2_9PEZI</name>
<dbReference type="Gene3D" id="3.40.50.300">
    <property type="entry name" value="P-loop containing nucleotide triphosphate hydrolases"/>
    <property type="match status" value="1"/>
</dbReference>
<evidence type="ECO:0000313" key="3">
    <source>
        <dbReference type="EMBL" id="KAK3349275.1"/>
    </source>
</evidence>
<dbReference type="SUPFAM" id="SSF52540">
    <property type="entry name" value="P-loop containing nucleoside triphosphate hydrolases"/>
    <property type="match status" value="1"/>
</dbReference>
<feature type="coiled-coil region" evidence="1">
    <location>
        <begin position="241"/>
        <end position="308"/>
    </location>
</feature>
<dbReference type="Pfam" id="PF01926">
    <property type="entry name" value="MMR_HSR1"/>
    <property type="match status" value="1"/>
</dbReference>
<dbReference type="CDD" id="cd00882">
    <property type="entry name" value="Ras_like_GTPase"/>
    <property type="match status" value="1"/>
</dbReference>
<evidence type="ECO:0000259" key="2">
    <source>
        <dbReference type="Pfam" id="PF01926"/>
    </source>
</evidence>
<dbReference type="Proteomes" id="UP001275084">
    <property type="component" value="Unassembled WGS sequence"/>
</dbReference>
<comment type="caution">
    <text evidence="3">The sequence shown here is derived from an EMBL/GenBank/DDBJ whole genome shotgun (WGS) entry which is preliminary data.</text>
</comment>
<gene>
    <name evidence="3" type="ORF">B0T25DRAFT_569927</name>
</gene>
<sequence>MARPTENAVNGSLDASPMPNVGPDDLVIAVMGVTGVGKSTFIAHFSKTAKAGDGLESCTSNVSIHPARVGNRDIFLIDTPGFDDTYRSDTDVLREVADWLNQSFQANIQLAGIVYLHRIQDNRVGGSSMKNLRMFKQLCGENGLSCVVLATTMWSMVPKEQAEQREKELITKPEFWGRLIQKGSQVLRQDNGVESATKIIEYILSKQKRITLKIQEEMASGKALGETSAGQEVEADIERLTKKHKEEMNWLKQEMQDAIRKKDHESQQEIKAIRAELAAKMDKAQEDRQRLEVNIEELRQQRASEVQKEREQRYQRDLEHQRIMMESKANLATLQAKKELESQLLEARLKQQYADAEIQRLRDANDNDGGCIVM</sequence>
<dbReference type="EMBL" id="JAUIQD010000005">
    <property type="protein sequence ID" value="KAK3349275.1"/>
    <property type="molecule type" value="Genomic_DNA"/>
</dbReference>
<organism evidence="3 4">
    <name type="scientific">Lasiosphaeria hispida</name>
    <dbReference type="NCBI Taxonomy" id="260671"/>
    <lineage>
        <taxon>Eukaryota</taxon>
        <taxon>Fungi</taxon>
        <taxon>Dikarya</taxon>
        <taxon>Ascomycota</taxon>
        <taxon>Pezizomycotina</taxon>
        <taxon>Sordariomycetes</taxon>
        <taxon>Sordariomycetidae</taxon>
        <taxon>Sordariales</taxon>
        <taxon>Lasiosphaeriaceae</taxon>
        <taxon>Lasiosphaeria</taxon>
    </lineage>
</organism>
<dbReference type="InterPro" id="IPR027417">
    <property type="entry name" value="P-loop_NTPase"/>
</dbReference>
<evidence type="ECO:0000256" key="1">
    <source>
        <dbReference type="SAM" id="Coils"/>
    </source>
</evidence>
<dbReference type="InterPro" id="IPR006073">
    <property type="entry name" value="GTP-bd"/>
</dbReference>
<evidence type="ECO:0000313" key="4">
    <source>
        <dbReference type="Proteomes" id="UP001275084"/>
    </source>
</evidence>
<dbReference type="GO" id="GO:0016787">
    <property type="term" value="F:hydrolase activity"/>
    <property type="evidence" value="ECO:0007669"/>
    <property type="project" value="UniProtKB-KW"/>
</dbReference>
<proteinExistence type="predicted"/>
<accession>A0AAJ0HEF2</accession>
<keyword evidence="1" id="KW-0175">Coiled coil</keyword>